<gene>
    <name evidence="1" type="ORF">PUN28_011669</name>
</gene>
<comment type="caution">
    <text evidence="1">The sequence shown here is derived from an EMBL/GenBank/DDBJ whole genome shotgun (WGS) entry which is preliminary data.</text>
</comment>
<accession>A0AAW2FK42</accession>
<dbReference type="Proteomes" id="UP001430953">
    <property type="component" value="Unassembled WGS sequence"/>
</dbReference>
<protein>
    <submittedName>
        <fullName evidence="1">Uncharacterized protein</fullName>
    </submittedName>
</protein>
<sequence>MTAGDNARSAVDGCEIGFCRPRIIARPDEKFFPTARREGTRPGSRSRAFTKLPYTYETIPSPRVRREKGPRKSVRRNLSESIANIFLNLIKQYELRSRRYLD</sequence>
<organism evidence="1 2">
    <name type="scientific">Cardiocondyla obscurior</name>
    <dbReference type="NCBI Taxonomy" id="286306"/>
    <lineage>
        <taxon>Eukaryota</taxon>
        <taxon>Metazoa</taxon>
        <taxon>Ecdysozoa</taxon>
        <taxon>Arthropoda</taxon>
        <taxon>Hexapoda</taxon>
        <taxon>Insecta</taxon>
        <taxon>Pterygota</taxon>
        <taxon>Neoptera</taxon>
        <taxon>Endopterygota</taxon>
        <taxon>Hymenoptera</taxon>
        <taxon>Apocrita</taxon>
        <taxon>Aculeata</taxon>
        <taxon>Formicoidea</taxon>
        <taxon>Formicidae</taxon>
        <taxon>Myrmicinae</taxon>
        <taxon>Cardiocondyla</taxon>
    </lineage>
</organism>
<dbReference type="EMBL" id="JADYXP020000011">
    <property type="protein sequence ID" value="KAL0114532.1"/>
    <property type="molecule type" value="Genomic_DNA"/>
</dbReference>
<evidence type="ECO:0000313" key="1">
    <source>
        <dbReference type="EMBL" id="KAL0114532.1"/>
    </source>
</evidence>
<dbReference type="AlphaFoldDB" id="A0AAW2FK42"/>
<keyword evidence="2" id="KW-1185">Reference proteome</keyword>
<evidence type="ECO:0000313" key="2">
    <source>
        <dbReference type="Proteomes" id="UP001430953"/>
    </source>
</evidence>
<name>A0AAW2FK42_9HYME</name>
<proteinExistence type="predicted"/>
<reference evidence="1 2" key="1">
    <citation type="submission" date="2023-03" db="EMBL/GenBank/DDBJ databases">
        <title>High recombination rates correlate with genetic variation in Cardiocondyla obscurior ants.</title>
        <authorList>
            <person name="Errbii M."/>
        </authorList>
    </citation>
    <scope>NUCLEOTIDE SEQUENCE [LARGE SCALE GENOMIC DNA]</scope>
    <source>
        <strain evidence="1">Alpha-2009</strain>
        <tissue evidence="1">Whole body</tissue>
    </source>
</reference>